<sequence>MVDHISREQAEAWLDEKVVQGIEHETTDGAAFNLQLQLSRLPLHVIKEETWGPLRVVGECTFDTDRVAALVEDDEDRQELLARLNPILATAPGFYTFLDTEGDPCEFPAVHSILLEHRLYPDGASQQAVMDSVMATAATMRSIQNTAAALRNQAIRTADAEGTEQ</sequence>
<dbReference type="Gene3D" id="3.30.1460.10">
    <property type="match status" value="1"/>
</dbReference>
<dbReference type="AlphaFoldDB" id="M0ND77"/>
<proteinExistence type="predicted"/>
<protein>
    <submittedName>
        <fullName evidence="1">Uncharacterized protein</fullName>
    </submittedName>
</protein>
<dbReference type="RefSeq" id="WP_005038684.1">
    <property type="nucleotide sequence ID" value="NZ_AOME01000003.1"/>
</dbReference>
<gene>
    <name evidence="1" type="ORF">C450_00650</name>
</gene>
<comment type="caution">
    <text evidence="1">The sequence shown here is derived from an EMBL/GenBank/DDBJ whole genome shotgun (WGS) entry which is preliminary data.</text>
</comment>
<evidence type="ECO:0000313" key="1">
    <source>
        <dbReference type="EMBL" id="EMA55821.1"/>
    </source>
</evidence>
<dbReference type="EMBL" id="AOME01000003">
    <property type="protein sequence ID" value="EMA55821.1"/>
    <property type="molecule type" value="Genomic_DNA"/>
</dbReference>
<organism evidence="1 2">
    <name type="scientific">Halococcus salifodinae DSM 8989</name>
    <dbReference type="NCBI Taxonomy" id="1227456"/>
    <lineage>
        <taxon>Archaea</taxon>
        <taxon>Methanobacteriati</taxon>
        <taxon>Methanobacteriota</taxon>
        <taxon>Stenosarchaea group</taxon>
        <taxon>Halobacteria</taxon>
        <taxon>Halobacteriales</taxon>
        <taxon>Halococcaceae</taxon>
        <taxon>Halococcus</taxon>
    </lineage>
</organism>
<dbReference type="OrthoDB" id="202337at2157"/>
<name>M0ND77_9EURY</name>
<dbReference type="PATRIC" id="fig|1227456.3.peg.141"/>
<reference evidence="1 2" key="1">
    <citation type="journal article" date="2014" name="PLoS Genet.">
        <title>Phylogenetically driven sequencing of extremely halophilic archaea reveals strategies for static and dynamic osmo-response.</title>
        <authorList>
            <person name="Becker E.A."/>
            <person name="Seitzer P.M."/>
            <person name="Tritt A."/>
            <person name="Larsen D."/>
            <person name="Krusor M."/>
            <person name="Yao A.I."/>
            <person name="Wu D."/>
            <person name="Madern D."/>
            <person name="Eisen J.A."/>
            <person name="Darling A.E."/>
            <person name="Facciotti M.T."/>
        </authorList>
    </citation>
    <scope>NUCLEOTIDE SEQUENCE [LARGE SCALE GENOMIC DNA]</scope>
    <source>
        <strain evidence="1 2">DSM 8989</strain>
    </source>
</reference>
<dbReference type="Proteomes" id="UP000011625">
    <property type="component" value="Unassembled WGS sequence"/>
</dbReference>
<accession>M0ND77</accession>
<evidence type="ECO:0000313" key="2">
    <source>
        <dbReference type="Proteomes" id="UP000011625"/>
    </source>
</evidence>
<keyword evidence="2" id="KW-1185">Reference proteome</keyword>